<gene>
    <name evidence="1" type="ORF">S01H1_83335</name>
</gene>
<reference evidence="1" key="1">
    <citation type="journal article" date="2014" name="Front. Microbiol.">
        <title>High frequency of phylogenetically diverse reductive dehalogenase-homologous genes in deep subseafloor sedimentary metagenomes.</title>
        <authorList>
            <person name="Kawai M."/>
            <person name="Futagami T."/>
            <person name="Toyoda A."/>
            <person name="Takaki Y."/>
            <person name="Nishi S."/>
            <person name="Hori S."/>
            <person name="Arai W."/>
            <person name="Tsubouchi T."/>
            <person name="Morono Y."/>
            <person name="Uchiyama I."/>
            <person name="Ito T."/>
            <person name="Fujiyama A."/>
            <person name="Inagaki F."/>
            <person name="Takami H."/>
        </authorList>
    </citation>
    <scope>NUCLEOTIDE SEQUENCE</scope>
    <source>
        <strain evidence="1">Expedition CK06-06</strain>
    </source>
</reference>
<protein>
    <submittedName>
        <fullName evidence="1">Uncharacterized protein</fullName>
    </submittedName>
</protein>
<dbReference type="EMBL" id="BARS01056633">
    <property type="protein sequence ID" value="GAG44338.1"/>
    <property type="molecule type" value="Genomic_DNA"/>
</dbReference>
<accession>X0Y6I5</accession>
<comment type="caution">
    <text evidence="1">The sequence shown here is derived from an EMBL/GenBank/DDBJ whole genome shotgun (WGS) entry which is preliminary data.</text>
</comment>
<proteinExistence type="predicted"/>
<evidence type="ECO:0000313" key="1">
    <source>
        <dbReference type="EMBL" id="GAG44338.1"/>
    </source>
</evidence>
<feature type="non-terminal residue" evidence="1">
    <location>
        <position position="46"/>
    </location>
</feature>
<organism evidence="1">
    <name type="scientific">marine sediment metagenome</name>
    <dbReference type="NCBI Taxonomy" id="412755"/>
    <lineage>
        <taxon>unclassified sequences</taxon>
        <taxon>metagenomes</taxon>
        <taxon>ecological metagenomes</taxon>
    </lineage>
</organism>
<sequence>MEEGFRGPIGEWHYYWYDGLRIDSPEKNLTIKINLSIMADGGYIGA</sequence>
<name>X0Y6I5_9ZZZZ</name>
<dbReference type="AlphaFoldDB" id="X0Y6I5"/>